<evidence type="ECO:0000256" key="6">
    <source>
        <dbReference type="ARBA" id="ARBA00022989"/>
    </source>
</evidence>
<dbReference type="InterPro" id="IPR040423">
    <property type="entry name" value="PEA_transferase"/>
</dbReference>
<evidence type="ECO:0000259" key="10">
    <source>
        <dbReference type="Pfam" id="PF08019"/>
    </source>
</evidence>
<dbReference type="RefSeq" id="WP_011114897.1">
    <property type="nucleotide sequence ID" value="NC_004917.1"/>
</dbReference>
<dbReference type="SUPFAM" id="SSF53649">
    <property type="entry name" value="Alkaline phosphatase-like"/>
    <property type="match status" value="1"/>
</dbReference>
<dbReference type="Pfam" id="PF00884">
    <property type="entry name" value="Sulfatase"/>
    <property type="match status" value="1"/>
</dbReference>
<accession>Q7VK38</accession>
<feature type="transmembrane region" description="Helical" evidence="8">
    <location>
        <begin position="49"/>
        <end position="68"/>
    </location>
</feature>
<dbReference type="PANTHER" id="PTHR30443">
    <property type="entry name" value="INNER MEMBRANE PROTEIN"/>
    <property type="match status" value="1"/>
</dbReference>
<evidence type="ECO:0000259" key="9">
    <source>
        <dbReference type="Pfam" id="PF00884"/>
    </source>
</evidence>
<evidence type="ECO:0000256" key="5">
    <source>
        <dbReference type="ARBA" id="ARBA00022692"/>
    </source>
</evidence>
<comment type="subcellular location">
    <subcellularLocation>
        <location evidence="1">Cell inner membrane</location>
        <topology evidence="1">Multi-pass membrane protein</topology>
    </subcellularLocation>
</comment>
<dbReference type="InterPro" id="IPR000917">
    <property type="entry name" value="Sulfatase_N"/>
</dbReference>
<keyword evidence="5 8" id="KW-0812">Transmembrane</keyword>
<feature type="transmembrane region" description="Helical" evidence="8">
    <location>
        <begin position="75"/>
        <end position="93"/>
    </location>
</feature>
<sequence length="528" mass="60490">MLKYFKTFPRLYLNYHLLILLSSAFIVFCLNHFFNTTFNTTAHQVGFDYLVWLNGVIHILILALAFEIISLRLSVKYVIGIVLLLCSVCGFYMDSLGVAFDEDIIQSIFETHIDEAFDLMSFGLIKYVLLFGVFPIILLTFIKLKKKPFVRAFTQKIVFIIILSMLIGGSYGLWGKDIVFVFKAQKKLEKILNPIAPIRSLFLYIQHLQEKQSFVPTLIAKDATLAKEIPPQIVVFVIGESARSANFALNGYVKPTNPYTNTLNIISFKEFYSCGVITAISVPCMLTNYTQETYTNRNLSLYINNILDIAQSVGYEVWYLGNNGGKCVGGCDRNIKHTIIYPTDSLDSVMLPDIKNIIANAHKMRQNTFIVVHQYGSHGASYNKRYPPDWTRFTPVCEEKELSKCTYEEIINAYDNSLVYSDWILAQMIENLQKIDDMRSMLWYVSDHGESLGELGQYMHGGLGYNLAPKYQKHIPSIMWFSTGWENAPAKARERINHHLSHDYVFHTLLHILGIHTQDYQQALDIMP</sequence>
<dbReference type="GO" id="GO:0005886">
    <property type="term" value="C:plasma membrane"/>
    <property type="evidence" value="ECO:0007669"/>
    <property type="project" value="UniProtKB-SubCell"/>
</dbReference>
<keyword evidence="3" id="KW-0997">Cell inner membrane</keyword>
<keyword evidence="7 8" id="KW-0472">Membrane</keyword>
<dbReference type="Pfam" id="PF08019">
    <property type="entry name" value="EptA_B_N"/>
    <property type="match status" value="1"/>
</dbReference>
<dbReference type="CDD" id="cd16017">
    <property type="entry name" value="LptA"/>
    <property type="match status" value="1"/>
</dbReference>
<gene>
    <name evidence="11" type="ordered locus">HH_0054</name>
</gene>
<dbReference type="EMBL" id="AE017125">
    <property type="protein sequence ID" value="AAP76651.1"/>
    <property type="molecule type" value="Genomic_DNA"/>
</dbReference>
<dbReference type="InterPro" id="IPR058130">
    <property type="entry name" value="PEA_transf_C"/>
</dbReference>
<dbReference type="KEGG" id="hhe:HH_0054"/>
<evidence type="ECO:0000256" key="2">
    <source>
        <dbReference type="ARBA" id="ARBA00022475"/>
    </source>
</evidence>
<dbReference type="GO" id="GO:0016776">
    <property type="term" value="F:phosphotransferase activity, phosphate group as acceptor"/>
    <property type="evidence" value="ECO:0007669"/>
    <property type="project" value="TreeGrafter"/>
</dbReference>
<dbReference type="Proteomes" id="UP000002495">
    <property type="component" value="Chromosome"/>
</dbReference>
<dbReference type="HOGENOM" id="CLU_018534_1_1_7"/>
<evidence type="ECO:0000256" key="4">
    <source>
        <dbReference type="ARBA" id="ARBA00022679"/>
    </source>
</evidence>
<dbReference type="PANTHER" id="PTHR30443:SF0">
    <property type="entry name" value="PHOSPHOETHANOLAMINE TRANSFERASE EPTA"/>
    <property type="match status" value="1"/>
</dbReference>
<evidence type="ECO:0000313" key="12">
    <source>
        <dbReference type="Proteomes" id="UP000002495"/>
    </source>
</evidence>
<feature type="transmembrane region" description="Helical" evidence="8">
    <location>
        <begin position="156"/>
        <end position="174"/>
    </location>
</feature>
<keyword evidence="2" id="KW-1003">Cell membrane</keyword>
<feature type="transmembrane region" description="Helical" evidence="8">
    <location>
        <begin position="124"/>
        <end position="144"/>
    </location>
</feature>
<reference evidence="11 12" key="1">
    <citation type="journal article" date="2003" name="Proc. Natl. Acad. Sci. U.S.A.">
        <title>The complete genome sequence of the carcinogenic bacterium Helicobacter hepaticus.</title>
        <authorList>
            <person name="Suerbaum S."/>
            <person name="Josenhans C."/>
            <person name="Sterzenbach T."/>
            <person name="Drescher B."/>
            <person name="Brandt P."/>
            <person name="Bell M."/>
            <person name="Droege M."/>
            <person name="Fartmann B."/>
            <person name="Fischer H.-P."/>
            <person name="Ge Z."/>
            <person name="Hoerster A."/>
            <person name="Holland R."/>
            <person name="Klein K."/>
            <person name="Koenig J."/>
            <person name="Macko L."/>
            <person name="Mendz G.L."/>
            <person name="Nyakatura G."/>
            <person name="Schauer D.B."/>
            <person name="Shen Z."/>
            <person name="Weber J."/>
            <person name="Frosch M."/>
            <person name="Fox J.G."/>
        </authorList>
    </citation>
    <scope>NUCLEOTIDE SEQUENCE [LARGE SCALE GENOMIC DNA]</scope>
    <source>
        <strain evidence="12">ATCC 51449 / 3B1</strain>
    </source>
</reference>
<organism evidence="11 12">
    <name type="scientific">Helicobacter hepaticus (strain ATCC 51449 / 3B1)</name>
    <dbReference type="NCBI Taxonomy" id="235279"/>
    <lineage>
        <taxon>Bacteria</taxon>
        <taxon>Pseudomonadati</taxon>
        <taxon>Campylobacterota</taxon>
        <taxon>Epsilonproteobacteria</taxon>
        <taxon>Campylobacterales</taxon>
        <taxon>Helicobacteraceae</taxon>
        <taxon>Helicobacter</taxon>
    </lineage>
</organism>
<feature type="transmembrane region" description="Helical" evidence="8">
    <location>
        <begin position="12"/>
        <end position="34"/>
    </location>
</feature>
<keyword evidence="12" id="KW-1185">Reference proteome</keyword>
<evidence type="ECO:0000313" key="11">
    <source>
        <dbReference type="EMBL" id="AAP76651.1"/>
    </source>
</evidence>
<evidence type="ECO:0000256" key="3">
    <source>
        <dbReference type="ARBA" id="ARBA00022519"/>
    </source>
</evidence>
<dbReference type="InterPro" id="IPR012549">
    <property type="entry name" value="EptA-like_N"/>
</dbReference>
<dbReference type="AlphaFoldDB" id="Q7VK38"/>
<dbReference type="OrthoDB" id="9786870at2"/>
<evidence type="ECO:0000256" key="8">
    <source>
        <dbReference type="SAM" id="Phobius"/>
    </source>
</evidence>
<evidence type="ECO:0000256" key="7">
    <source>
        <dbReference type="ARBA" id="ARBA00023136"/>
    </source>
</evidence>
<evidence type="ECO:0000256" key="1">
    <source>
        <dbReference type="ARBA" id="ARBA00004429"/>
    </source>
</evidence>
<dbReference type="STRING" id="235279.HH_0054"/>
<proteinExistence type="predicted"/>
<evidence type="ECO:0008006" key="13">
    <source>
        <dbReference type="Google" id="ProtNLM"/>
    </source>
</evidence>
<keyword evidence="6 8" id="KW-1133">Transmembrane helix</keyword>
<dbReference type="GO" id="GO:0009244">
    <property type="term" value="P:lipopolysaccharide core region biosynthetic process"/>
    <property type="evidence" value="ECO:0007669"/>
    <property type="project" value="TreeGrafter"/>
</dbReference>
<feature type="domain" description="Phosphoethanolamine transferase N-terminal" evidence="10">
    <location>
        <begin position="60"/>
        <end position="207"/>
    </location>
</feature>
<feature type="domain" description="Sulfatase N-terminal" evidence="9">
    <location>
        <begin position="233"/>
        <end position="515"/>
    </location>
</feature>
<dbReference type="eggNOG" id="COG2194">
    <property type="taxonomic scope" value="Bacteria"/>
</dbReference>
<dbReference type="InterPro" id="IPR017850">
    <property type="entry name" value="Alkaline_phosphatase_core_sf"/>
</dbReference>
<dbReference type="Gene3D" id="3.40.720.10">
    <property type="entry name" value="Alkaline Phosphatase, subunit A"/>
    <property type="match status" value="1"/>
</dbReference>
<keyword evidence="4" id="KW-0808">Transferase</keyword>
<name>Q7VK38_HELHP</name>
<protein>
    <recommendedName>
        <fullName evidence="13">Sulfatase N-terminal domain-containing protein</fullName>
    </recommendedName>
</protein>